<comment type="caution">
    <text evidence="1">The sequence shown here is derived from an EMBL/GenBank/DDBJ whole genome shotgun (WGS) entry which is preliminary data.</text>
</comment>
<dbReference type="EMBL" id="LAZR01008201">
    <property type="protein sequence ID" value="KKM80337.1"/>
    <property type="molecule type" value="Genomic_DNA"/>
</dbReference>
<evidence type="ECO:0000313" key="1">
    <source>
        <dbReference type="EMBL" id="KKM80337.1"/>
    </source>
</evidence>
<gene>
    <name evidence="1" type="ORF">LCGC14_1340930</name>
</gene>
<name>A0A0F9NG44_9ZZZZ</name>
<dbReference type="AlphaFoldDB" id="A0A0F9NG44"/>
<accession>A0A0F9NG44</accession>
<protein>
    <submittedName>
        <fullName evidence="1">Uncharacterized protein</fullName>
    </submittedName>
</protein>
<proteinExistence type="predicted"/>
<sequence>MTDVAVTVGGIREGRFGTGLVVLEGYSLAAITATTFKDWICPIHGRIVDVVVDSETANSGESSDIMDVDINGTTIYTTQGNRPTLPTSDTGLWAEAAEPEITVVRPGDIITATVDQIATTGSARVKMLVLIKPQ</sequence>
<reference evidence="1" key="1">
    <citation type="journal article" date="2015" name="Nature">
        <title>Complex archaea that bridge the gap between prokaryotes and eukaryotes.</title>
        <authorList>
            <person name="Spang A."/>
            <person name="Saw J.H."/>
            <person name="Jorgensen S.L."/>
            <person name="Zaremba-Niedzwiedzka K."/>
            <person name="Martijn J."/>
            <person name="Lind A.E."/>
            <person name="van Eijk R."/>
            <person name="Schleper C."/>
            <person name="Guy L."/>
            <person name="Ettema T.J."/>
        </authorList>
    </citation>
    <scope>NUCLEOTIDE SEQUENCE</scope>
</reference>
<organism evidence="1">
    <name type="scientific">marine sediment metagenome</name>
    <dbReference type="NCBI Taxonomy" id="412755"/>
    <lineage>
        <taxon>unclassified sequences</taxon>
        <taxon>metagenomes</taxon>
        <taxon>ecological metagenomes</taxon>
    </lineage>
</organism>